<dbReference type="InterPro" id="IPR010711">
    <property type="entry name" value="PLA2G12"/>
</dbReference>
<dbReference type="GO" id="GO:0005576">
    <property type="term" value="C:extracellular region"/>
    <property type="evidence" value="ECO:0007669"/>
    <property type="project" value="InterPro"/>
</dbReference>
<evidence type="ECO:0000313" key="2">
    <source>
        <dbReference type="EMBL" id="CAG9812138.1"/>
    </source>
</evidence>
<dbReference type="PANTHER" id="PTHR12824:SF8">
    <property type="entry name" value="GXIVSPLA2, ISOFORM A"/>
    <property type="match status" value="1"/>
</dbReference>
<dbReference type="OrthoDB" id="3935740at2759"/>
<feature type="chain" id="PRO_5040247630" evidence="1">
    <location>
        <begin position="25"/>
        <end position="178"/>
    </location>
</feature>
<dbReference type="GO" id="GO:0005509">
    <property type="term" value="F:calcium ion binding"/>
    <property type="evidence" value="ECO:0007669"/>
    <property type="project" value="InterPro"/>
</dbReference>
<name>A0A9N9S9G1_9DIPT</name>
<evidence type="ECO:0000313" key="3">
    <source>
        <dbReference type="Proteomes" id="UP001153620"/>
    </source>
</evidence>
<keyword evidence="3" id="KW-1185">Reference proteome</keyword>
<dbReference type="Proteomes" id="UP001153620">
    <property type="component" value="Chromosome 4"/>
</dbReference>
<dbReference type="SUPFAM" id="SSF48619">
    <property type="entry name" value="Phospholipase A2, PLA2"/>
    <property type="match status" value="1"/>
</dbReference>
<dbReference type="Pfam" id="PF06951">
    <property type="entry name" value="PLA2G12"/>
    <property type="match status" value="1"/>
</dbReference>
<dbReference type="EMBL" id="OU895880">
    <property type="protein sequence ID" value="CAG9812138.1"/>
    <property type="molecule type" value="Genomic_DNA"/>
</dbReference>
<dbReference type="Gene3D" id="1.20.90.10">
    <property type="entry name" value="Phospholipase A2 domain"/>
    <property type="match status" value="1"/>
</dbReference>
<dbReference type="GO" id="GO:0050482">
    <property type="term" value="P:arachidonate secretion"/>
    <property type="evidence" value="ECO:0007669"/>
    <property type="project" value="InterPro"/>
</dbReference>
<reference evidence="2" key="1">
    <citation type="submission" date="2022-01" db="EMBL/GenBank/DDBJ databases">
        <authorList>
            <person name="King R."/>
        </authorList>
    </citation>
    <scope>NUCLEOTIDE SEQUENCE</scope>
</reference>
<dbReference type="GO" id="GO:0004623">
    <property type="term" value="F:phospholipase A2 activity"/>
    <property type="evidence" value="ECO:0007669"/>
    <property type="project" value="InterPro"/>
</dbReference>
<reference evidence="2" key="2">
    <citation type="submission" date="2022-10" db="EMBL/GenBank/DDBJ databases">
        <authorList>
            <consortium name="ENA_rothamsted_submissions"/>
            <consortium name="culmorum"/>
            <person name="King R."/>
        </authorList>
    </citation>
    <scope>NUCLEOTIDE SEQUENCE</scope>
</reference>
<dbReference type="GO" id="GO:0006644">
    <property type="term" value="P:phospholipid metabolic process"/>
    <property type="evidence" value="ECO:0007669"/>
    <property type="project" value="InterPro"/>
</dbReference>
<dbReference type="AlphaFoldDB" id="A0A9N9S9G1"/>
<protein>
    <submittedName>
        <fullName evidence="2">Uncharacterized protein</fullName>
    </submittedName>
</protein>
<organism evidence="2 3">
    <name type="scientific">Chironomus riparius</name>
    <dbReference type="NCBI Taxonomy" id="315576"/>
    <lineage>
        <taxon>Eukaryota</taxon>
        <taxon>Metazoa</taxon>
        <taxon>Ecdysozoa</taxon>
        <taxon>Arthropoda</taxon>
        <taxon>Hexapoda</taxon>
        <taxon>Insecta</taxon>
        <taxon>Pterygota</taxon>
        <taxon>Neoptera</taxon>
        <taxon>Endopterygota</taxon>
        <taxon>Diptera</taxon>
        <taxon>Nematocera</taxon>
        <taxon>Chironomoidea</taxon>
        <taxon>Chironomidae</taxon>
        <taxon>Chironominae</taxon>
        <taxon>Chironomus</taxon>
    </lineage>
</organism>
<gene>
    <name evidence="2" type="ORF">CHIRRI_LOCUS14943</name>
</gene>
<evidence type="ECO:0000256" key="1">
    <source>
        <dbReference type="SAM" id="SignalP"/>
    </source>
</evidence>
<proteinExistence type="predicted"/>
<dbReference type="InterPro" id="IPR036444">
    <property type="entry name" value="PLipase_A2_dom_sf"/>
</dbReference>
<sequence length="178" mass="19809">MSIKLHFKLQISGILLCLIFTVHADTPDNNSSFSIIDWLAEQLSIWISGVSSFAQRETIKIADFDCKYKCKDLNKSPNLKTNYVTSSNGCGSAITIPSFMVPVSLENCCNEHDKCYDTCNRSKENCDDEFQECLNKICGFELSVLDNLCKSIFPTIVAVAGCSEYLNAQDNACICELN</sequence>
<feature type="signal peptide" evidence="1">
    <location>
        <begin position="1"/>
        <end position="24"/>
    </location>
</feature>
<dbReference type="PANTHER" id="PTHR12824">
    <property type="entry name" value="GROUP XII SECRETORY PHOSPHOLIPASE A2 FAMILY MEMBER"/>
    <property type="match status" value="1"/>
</dbReference>
<keyword evidence="1" id="KW-0732">Signal</keyword>
<dbReference type="GO" id="GO:0016042">
    <property type="term" value="P:lipid catabolic process"/>
    <property type="evidence" value="ECO:0007669"/>
    <property type="project" value="InterPro"/>
</dbReference>
<accession>A0A9N9S9G1</accession>